<gene>
    <name evidence="1" type="ORF">P857_704</name>
</gene>
<evidence type="ECO:0000313" key="2">
    <source>
        <dbReference type="Proteomes" id="UP000018951"/>
    </source>
</evidence>
<dbReference type="AlphaFoldDB" id="W2UZ51"/>
<dbReference type="Proteomes" id="UP000018951">
    <property type="component" value="Unassembled WGS sequence"/>
</dbReference>
<keyword evidence="2" id="KW-1185">Reference proteome</keyword>
<dbReference type="EMBL" id="AXCJ01000008">
    <property type="protein sequence ID" value="ETO91214.1"/>
    <property type="molecule type" value="Genomic_DNA"/>
</dbReference>
<reference evidence="1 2" key="1">
    <citation type="journal article" date="2013" name="PLoS ONE">
        <title>Bacterial endosymbiosis in a chordate host: long-term co-evolution and conservation of secondary metabolism.</title>
        <authorList>
            <person name="Kwan J.C."/>
            <person name="Schmidt E.W."/>
        </authorList>
    </citation>
    <scope>NUCLEOTIDE SEQUENCE [LARGE SCALE GENOMIC DNA]</scope>
    <source>
        <strain evidence="2">L6</strain>
    </source>
</reference>
<name>W2UZ51_9RICK</name>
<comment type="caution">
    <text evidence="1">The sequence shown here is derived from an EMBL/GenBank/DDBJ whole genome shotgun (WGS) entry which is preliminary data.</text>
</comment>
<protein>
    <submittedName>
        <fullName evidence="1">Uncharacterized protein</fullName>
    </submittedName>
</protein>
<organism evidence="1 2">
    <name type="scientific">Candidatus Xenolissoclinum pacificiensis L6</name>
    <dbReference type="NCBI Taxonomy" id="1401685"/>
    <lineage>
        <taxon>Bacteria</taxon>
        <taxon>Pseudomonadati</taxon>
        <taxon>Pseudomonadota</taxon>
        <taxon>Alphaproteobacteria</taxon>
        <taxon>Rickettsiales</taxon>
        <taxon>Anaplasmataceae</taxon>
        <taxon>Candidatus Xenolissoclinum</taxon>
    </lineage>
</organism>
<sequence length="40" mass="4753">MFDKLFSQTHYDIVANNIINISRLIYICGNINDTNFKLCW</sequence>
<evidence type="ECO:0000313" key="1">
    <source>
        <dbReference type="EMBL" id="ETO91214.1"/>
    </source>
</evidence>
<proteinExistence type="predicted"/>
<accession>W2UZ51</accession>